<proteinExistence type="predicted"/>
<evidence type="ECO:0000313" key="1">
    <source>
        <dbReference type="EMBL" id="BAT87880.1"/>
    </source>
</evidence>
<name>A0A0S3S4X7_PHAAN</name>
<gene>
    <name evidence="1" type="primary">Vigan.05G129800</name>
    <name evidence="1" type="ORF">VIGAN_05129800</name>
</gene>
<evidence type="ECO:0000313" key="2">
    <source>
        <dbReference type="Proteomes" id="UP000291084"/>
    </source>
</evidence>
<dbReference type="EMBL" id="AP015038">
    <property type="protein sequence ID" value="BAT87880.1"/>
    <property type="molecule type" value="Genomic_DNA"/>
</dbReference>
<sequence length="74" mass="8323">MLKTKLFHVNTREFSSITKKSTNAERTDLQIWKTVTTGNNNHSIISAIKTIHLVDTPVALCSPTKSASQQRNRI</sequence>
<dbReference type="Proteomes" id="UP000291084">
    <property type="component" value="Chromosome 5"/>
</dbReference>
<keyword evidence="2" id="KW-1185">Reference proteome</keyword>
<dbReference type="AlphaFoldDB" id="A0A0S3S4X7"/>
<protein>
    <submittedName>
        <fullName evidence="1">Uncharacterized protein</fullName>
    </submittedName>
</protein>
<organism evidence="1 2">
    <name type="scientific">Vigna angularis var. angularis</name>
    <dbReference type="NCBI Taxonomy" id="157739"/>
    <lineage>
        <taxon>Eukaryota</taxon>
        <taxon>Viridiplantae</taxon>
        <taxon>Streptophyta</taxon>
        <taxon>Embryophyta</taxon>
        <taxon>Tracheophyta</taxon>
        <taxon>Spermatophyta</taxon>
        <taxon>Magnoliopsida</taxon>
        <taxon>eudicotyledons</taxon>
        <taxon>Gunneridae</taxon>
        <taxon>Pentapetalae</taxon>
        <taxon>rosids</taxon>
        <taxon>fabids</taxon>
        <taxon>Fabales</taxon>
        <taxon>Fabaceae</taxon>
        <taxon>Papilionoideae</taxon>
        <taxon>50 kb inversion clade</taxon>
        <taxon>NPAAA clade</taxon>
        <taxon>indigoferoid/millettioid clade</taxon>
        <taxon>Phaseoleae</taxon>
        <taxon>Vigna</taxon>
    </lineage>
</organism>
<accession>A0A0S3S4X7</accession>
<reference evidence="1 2" key="1">
    <citation type="journal article" date="2015" name="Sci. Rep.">
        <title>The power of single molecule real-time sequencing technology in the de novo assembly of a eukaryotic genome.</title>
        <authorList>
            <person name="Sakai H."/>
            <person name="Naito K."/>
            <person name="Ogiso-Tanaka E."/>
            <person name="Takahashi Y."/>
            <person name="Iseki K."/>
            <person name="Muto C."/>
            <person name="Satou K."/>
            <person name="Teruya K."/>
            <person name="Shiroma A."/>
            <person name="Shimoji M."/>
            <person name="Hirano T."/>
            <person name="Itoh T."/>
            <person name="Kaga A."/>
            <person name="Tomooka N."/>
        </authorList>
    </citation>
    <scope>NUCLEOTIDE SEQUENCE [LARGE SCALE GENOMIC DNA]</scope>
    <source>
        <strain evidence="2">cv. Shumari</strain>
    </source>
</reference>